<dbReference type="InterPro" id="IPR018022">
    <property type="entry name" value="IPT"/>
</dbReference>
<dbReference type="Gene3D" id="3.30.160.60">
    <property type="entry name" value="Classic Zinc Finger"/>
    <property type="match status" value="1"/>
</dbReference>
<dbReference type="HAMAP" id="MF_00185">
    <property type="entry name" value="IPP_trans"/>
    <property type="match status" value="1"/>
</dbReference>
<dbReference type="GO" id="GO:0052381">
    <property type="term" value="F:tRNA dimethylallyltransferase activity"/>
    <property type="evidence" value="ECO:0007669"/>
    <property type="project" value="InterPro"/>
</dbReference>
<dbReference type="GO" id="GO:0005829">
    <property type="term" value="C:cytosol"/>
    <property type="evidence" value="ECO:0007669"/>
    <property type="project" value="EnsemblPlants"/>
</dbReference>
<dbReference type="SUPFAM" id="SSF52540">
    <property type="entry name" value="P-loop containing nucleoside triphosphate hydrolases"/>
    <property type="match status" value="1"/>
</dbReference>
<sequence>MAHLGASAAPLPSPDHDASEEASHSPPPPEKGLRKVVVVMGATGAGKSRLAVDLASHFAGVEVVSADSMQVYGGLDVLTNKVPLHEQKGVPHHLLSVIDPSVEFTCRDFRDHAVPIIEGILDRGGLPVIVGGTNFYIQALVSPFLFDDMAQDIEGLTLNDHLDEIGLDNDDEAGLYEHLKKIDPVAAQRIHPNNHRKVRVLHSCALNLLGFFGSNWIFLVALRHLPYPIKRYLELYESTGALPSDLFQGQATEDRSGVDLGTPDLTVVSCDADLHVLDRYVNERVDCMIDDGLLDEVCNIYDREATYTQGLRQAIGVREFDEFFRFYFARKETGEIKMDSCTTMAGLHDDNLKGLLDEAVSQLKANTRRLVRRQKRRLHRLNKYFEWNLHHIDATEAFYGATADSWNMKIVKPCVDIVRDFLSDDAILASRDGSSVTGSPRMSSRELWTQYVCEACDNRVLRGTHEWEQHKQGRCHRKRVQRLKQKASTVISL</sequence>
<keyword evidence="8" id="KW-1185">Reference proteome</keyword>
<evidence type="ECO:0000256" key="4">
    <source>
        <dbReference type="ARBA" id="ARBA00022741"/>
    </source>
</evidence>
<dbReference type="eggNOG" id="KOG1384">
    <property type="taxonomic scope" value="Eukaryota"/>
</dbReference>
<feature type="region of interest" description="Disordered" evidence="6">
    <location>
        <begin position="1"/>
        <end position="33"/>
    </location>
</feature>
<proteinExistence type="inferred from homology"/>
<evidence type="ECO:0000313" key="7">
    <source>
        <dbReference type="EnsemblPlants" id="OBART01G45250.1"/>
    </source>
</evidence>
<dbReference type="GO" id="GO:0006400">
    <property type="term" value="P:tRNA modification"/>
    <property type="evidence" value="ECO:0007669"/>
    <property type="project" value="TreeGrafter"/>
</dbReference>
<dbReference type="FunFam" id="3.30.160.60:FF:002405">
    <property type="entry name" value="tRNA dimethylallyltransferase"/>
    <property type="match status" value="1"/>
</dbReference>
<reference evidence="7" key="2">
    <citation type="submission" date="2015-03" db="UniProtKB">
        <authorList>
            <consortium name="EnsemblPlants"/>
        </authorList>
    </citation>
    <scope>IDENTIFICATION</scope>
</reference>
<organism evidence="7">
    <name type="scientific">Oryza barthii</name>
    <dbReference type="NCBI Taxonomy" id="65489"/>
    <lineage>
        <taxon>Eukaryota</taxon>
        <taxon>Viridiplantae</taxon>
        <taxon>Streptophyta</taxon>
        <taxon>Embryophyta</taxon>
        <taxon>Tracheophyta</taxon>
        <taxon>Spermatophyta</taxon>
        <taxon>Magnoliopsida</taxon>
        <taxon>Liliopsida</taxon>
        <taxon>Poales</taxon>
        <taxon>Poaceae</taxon>
        <taxon>BOP clade</taxon>
        <taxon>Oryzoideae</taxon>
        <taxon>Oryzeae</taxon>
        <taxon>Oryzinae</taxon>
        <taxon>Oryza</taxon>
    </lineage>
</organism>
<dbReference type="STRING" id="65489.A0A0D3EZ55"/>
<evidence type="ECO:0000256" key="3">
    <source>
        <dbReference type="ARBA" id="ARBA00022712"/>
    </source>
</evidence>
<evidence type="ECO:0000256" key="5">
    <source>
        <dbReference type="ARBA" id="ARBA00022840"/>
    </source>
</evidence>
<dbReference type="Gene3D" id="1.10.20.140">
    <property type="match status" value="1"/>
</dbReference>
<comment type="similarity">
    <text evidence="1">Belongs to the IPP transferase family.</text>
</comment>
<dbReference type="GO" id="GO:0009824">
    <property type="term" value="F:AMP dimethylallyltransferase activity"/>
    <property type="evidence" value="ECO:0007669"/>
    <property type="project" value="EnsemblPlants"/>
</dbReference>
<evidence type="ECO:0000256" key="1">
    <source>
        <dbReference type="ARBA" id="ARBA00005842"/>
    </source>
</evidence>
<keyword evidence="2" id="KW-0808">Transferase</keyword>
<protein>
    <submittedName>
        <fullName evidence="7">Uncharacterized protein</fullName>
    </submittedName>
</protein>
<accession>A0A0D3EZ55</accession>
<keyword evidence="4" id="KW-0547">Nucleotide-binding</keyword>
<keyword evidence="5" id="KW-0067">ATP-binding</keyword>
<evidence type="ECO:0000256" key="6">
    <source>
        <dbReference type="SAM" id="MobiDB-lite"/>
    </source>
</evidence>
<dbReference type="InterPro" id="IPR027417">
    <property type="entry name" value="P-loop_NTPase"/>
</dbReference>
<dbReference type="Pfam" id="PF01715">
    <property type="entry name" value="IPPT"/>
    <property type="match status" value="1"/>
</dbReference>
<dbReference type="AlphaFoldDB" id="A0A0D3EZ55"/>
<dbReference type="PANTHER" id="PTHR11088:SF82">
    <property type="entry name" value="TRNA DIMETHYLALLYLTRANSFERASE 2"/>
    <property type="match status" value="1"/>
</dbReference>
<evidence type="ECO:0000313" key="8">
    <source>
        <dbReference type="Proteomes" id="UP000026960"/>
    </source>
</evidence>
<feature type="compositionally biased region" description="Basic and acidic residues" evidence="6">
    <location>
        <begin position="14"/>
        <end position="23"/>
    </location>
</feature>
<dbReference type="SUPFAM" id="SSF57667">
    <property type="entry name" value="beta-beta-alpha zinc fingers"/>
    <property type="match status" value="1"/>
</dbReference>
<dbReference type="Gramene" id="OBART01G45250.1">
    <property type="protein sequence ID" value="OBART01G45250.1"/>
    <property type="gene ID" value="OBART01G45250"/>
</dbReference>
<evidence type="ECO:0000256" key="2">
    <source>
        <dbReference type="ARBA" id="ARBA00022679"/>
    </source>
</evidence>
<dbReference type="PANTHER" id="PTHR11088">
    <property type="entry name" value="TRNA DIMETHYLALLYLTRANSFERASE"/>
    <property type="match status" value="1"/>
</dbReference>
<dbReference type="GO" id="GO:0005739">
    <property type="term" value="C:mitochondrion"/>
    <property type="evidence" value="ECO:0007669"/>
    <property type="project" value="TreeGrafter"/>
</dbReference>
<name>A0A0D3EZ55_9ORYZ</name>
<dbReference type="EnsemblPlants" id="OBART01G45250.1">
    <property type="protein sequence ID" value="OBART01G45250.1"/>
    <property type="gene ID" value="OBART01G45250"/>
</dbReference>
<dbReference type="Gene3D" id="3.40.50.300">
    <property type="entry name" value="P-loop containing nucleotide triphosphate hydrolases"/>
    <property type="match status" value="1"/>
</dbReference>
<dbReference type="InterPro" id="IPR039657">
    <property type="entry name" value="Dimethylallyltransferase"/>
</dbReference>
<reference evidence="7" key="1">
    <citation type="journal article" date="2009" name="Rice">
        <title>De Novo Next Generation Sequencing of Plant Genomes.</title>
        <authorList>
            <person name="Rounsley S."/>
            <person name="Marri P.R."/>
            <person name="Yu Y."/>
            <person name="He R."/>
            <person name="Sisneros N."/>
            <person name="Goicoechea J.L."/>
            <person name="Lee S.J."/>
            <person name="Angelova A."/>
            <person name="Kudrna D."/>
            <person name="Luo M."/>
            <person name="Affourtit J."/>
            <person name="Desany B."/>
            <person name="Knight J."/>
            <person name="Niazi F."/>
            <person name="Egholm M."/>
            <person name="Wing R.A."/>
        </authorList>
    </citation>
    <scope>NUCLEOTIDE SEQUENCE [LARGE SCALE GENOMIC DNA]</scope>
    <source>
        <strain evidence="7">cv. IRGC 105608</strain>
    </source>
</reference>
<dbReference type="InterPro" id="IPR036236">
    <property type="entry name" value="Znf_C2H2_sf"/>
</dbReference>
<dbReference type="Proteomes" id="UP000026960">
    <property type="component" value="Chromosome 1"/>
</dbReference>
<dbReference type="HOGENOM" id="CLU_032616_2_0_1"/>
<dbReference type="GO" id="GO:0009691">
    <property type="term" value="P:cytokinin biosynthetic process"/>
    <property type="evidence" value="ECO:0007669"/>
    <property type="project" value="UniProtKB-KW"/>
</dbReference>
<keyword evidence="3" id="KW-0203">Cytokinin biosynthesis</keyword>
<dbReference type="PaxDb" id="65489-OBART01G45250.1"/>
<dbReference type="GO" id="GO:0005524">
    <property type="term" value="F:ATP binding"/>
    <property type="evidence" value="ECO:0007669"/>
    <property type="project" value="UniProtKB-KW"/>
</dbReference>